<dbReference type="GO" id="GO:0008484">
    <property type="term" value="F:sulfuric ester hydrolase activity"/>
    <property type="evidence" value="ECO:0007669"/>
    <property type="project" value="InterPro"/>
</dbReference>
<keyword evidence="6" id="KW-0325">Glycoprotein</keyword>
<comment type="similarity">
    <text evidence="2">Belongs to the sulfatase family.</text>
</comment>
<dbReference type="CDD" id="cd16029">
    <property type="entry name" value="4-S"/>
    <property type="match status" value="1"/>
</dbReference>
<evidence type="ECO:0000256" key="7">
    <source>
        <dbReference type="SAM" id="MobiDB-lite"/>
    </source>
</evidence>
<evidence type="ECO:0000259" key="9">
    <source>
        <dbReference type="Pfam" id="PF00884"/>
    </source>
</evidence>
<organism evidence="10 11">
    <name type="scientific">Nesidiocoris tenuis</name>
    <dbReference type="NCBI Taxonomy" id="355587"/>
    <lineage>
        <taxon>Eukaryota</taxon>
        <taxon>Metazoa</taxon>
        <taxon>Ecdysozoa</taxon>
        <taxon>Arthropoda</taxon>
        <taxon>Hexapoda</taxon>
        <taxon>Insecta</taxon>
        <taxon>Pterygota</taxon>
        <taxon>Neoptera</taxon>
        <taxon>Paraneoptera</taxon>
        <taxon>Hemiptera</taxon>
        <taxon>Heteroptera</taxon>
        <taxon>Panheteroptera</taxon>
        <taxon>Cimicomorpha</taxon>
        <taxon>Miridae</taxon>
        <taxon>Dicyphina</taxon>
        <taxon>Nesidiocoris</taxon>
    </lineage>
</organism>
<gene>
    <name evidence="10" type="ORF">NTEN_LOCUS6691</name>
</gene>
<feature type="region of interest" description="Disordered" evidence="7">
    <location>
        <begin position="808"/>
        <end position="860"/>
    </location>
</feature>
<sequence length="1018" mass="115035">MGTTDFEKGQESRQVPTASGNLAKGAARTSRLTGQSRTPPLDNRPTPTMERYKDQSPVVDFQKESVRSCSASGFADFPFRIAISRNGWSSRFAGYGPSVHRYSNFGVRSCDRKPTAPRTSFLYWPTICILCIIYVTVYNILCSFRQDPSIGLVTVIPGWNDVGFHGSDQIPTPNIDALAFNGLILNQHYTPALCTPSRAALLTGKYPIHTAKPATRATRLENGIWASTGKNTPPTFRGFDSHFGYWQGFHDYYNHSVKATYEPYDGYDMRRGLDVDWSSHGQYSTDLFTSEAVRIVESHDTKNPLFLYLAHLAPHTGNMRDPFQAPDETVAKFAHIQDPERRTYAAMVSKLDDSVGEVVAALRKRGMLDNSVIVFMSDNGAPTHGIHSNRGSNYPFRGIKNSAWEGGNRVAAALWSPLIKKPKRIADQMMHMVDWVPTLYSLAGLNTTDLNVDGVNVWDALSEDKPSPRKEILYNIDDVGNPYAAIRRGDWKYVTGSATGERNNGWYGESGENSGLTYRTEDVLMSRAGVAISAYVIKRQIQHRIASEQNEVTEVDAPPTLLDAMEIHKLRQRATVGCGSLNETESEHCNSLESPCLFNLKRDPCERVNLASKNRMILLNLEERIRRYNFLITRLSNCGGSTCLFLNKHFGSIPPLISNGYSRFKIPESIQSLVPLTPKFSTSRYRSTMLKARNVPSDVTADPALWNNTWLCWQDEMERQNVLWDALSDIPTTVAALIYTAVAFLSCLALLLLYPKWTWVSVMEQEKTVAVFTLDKSTESAGSAAKEKVPSTARAEYPAKSIRAAQSLDFQPSRGSGDDEEGDGEEGGSGVEEEDGVGEEGDSMTRKGVMRRRRRRKAMRMRKVVRMRRMRRRLMRRKVMMIRRRLMRRRKRVMKRRLMMMRRVMRRRNSISLTFLQSQQDPRLINRARFPTYQRHTAGANVSGMHTSAADSFVKLHQLLSLFEQPEKRRHSPNVQRVSSDGHDVIQYAGDLGEQDWKGVISQSAVRQFDSYHPKEIH</sequence>
<evidence type="ECO:0000256" key="6">
    <source>
        <dbReference type="ARBA" id="ARBA00023180"/>
    </source>
</evidence>
<feature type="domain" description="Sulfatase N-terminal" evidence="9">
    <location>
        <begin position="158"/>
        <end position="444"/>
    </location>
</feature>
<keyword evidence="8" id="KW-0812">Transmembrane</keyword>
<proteinExistence type="inferred from homology"/>
<keyword evidence="8" id="KW-0472">Membrane</keyword>
<dbReference type="InterPro" id="IPR047115">
    <property type="entry name" value="ARSB"/>
</dbReference>
<feature type="compositionally biased region" description="Basic and acidic residues" evidence="7">
    <location>
        <begin position="1"/>
        <end position="11"/>
    </location>
</feature>
<evidence type="ECO:0000256" key="3">
    <source>
        <dbReference type="ARBA" id="ARBA00022723"/>
    </source>
</evidence>
<feature type="compositionally biased region" description="Basic residues" evidence="7">
    <location>
        <begin position="848"/>
        <end position="860"/>
    </location>
</feature>
<comment type="cofactor">
    <cofactor evidence="1">
        <name>Ca(2+)</name>
        <dbReference type="ChEBI" id="CHEBI:29108"/>
    </cofactor>
</comment>
<evidence type="ECO:0000256" key="1">
    <source>
        <dbReference type="ARBA" id="ARBA00001913"/>
    </source>
</evidence>
<evidence type="ECO:0000256" key="2">
    <source>
        <dbReference type="ARBA" id="ARBA00008779"/>
    </source>
</evidence>
<dbReference type="Gene3D" id="3.40.720.10">
    <property type="entry name" value="Alkaline Phosphatase, subunit A"/>
    <property type="match status" value="2"/>
</dbReference>
<dbReference type="AlphaFoldDB" id="A0A6H5GBS4"/>
<name>A0A6H5GBS4_9HEMI</name>
<keyword evidence="11" id="KW-1185">Reference proteome</keyword>
<dbReference type="Gene3D" id="3.30.1120.10">
    <property type="match status" value="1"/>
</dbReference>
<dbReference type="PROSITE" id="PS00523">
    <property type="entry name" value="SULFATASE_1"/>
    <property type="match status" value="1"/>
</dbReference>
<evidence type="ECO:0000256" key="5">
    <source>
        <dbReference type="ARBA" id="ARBA00022837"/>
    </source>
</evidence>
<keyword evidence="5" id="KW-0106">Calcium</keyword>
<dbReference type="SUPFAM" id="SSF53649">
    <property type="entry name" value="Alkaline phosphatase-like"/>
    <property type="match status" value="1"/>
</dbReference>
<keyword evidence="8" id="KW-1133">Transmembrane helix</keyword>
<evidence type="ECO:0000313" key="10">
    <source>
        <dbReference type="EMBL" id="CAB0000904.1"/>
    </source>
</evidence>
<keyword evidence="3" id="KW-0479">Metal-binding</keyword>
<dbReference type="GO" id="GO:0046872">
    <property type="term" value="F:metal ion binding"/>
    <property type="evidence" value="ECO:0007669"/>
    <property type="project" value="UniProtKB-KW"/>
</dbReference>
<evidence type="ECO:0000256" key="8">
    <source>
        <dbReference type="SAM" id="Phobius"/>
    </source>
</evidence>
<protein>
    <recommendedName>
        <fullName evidence="9">Sulfatase N-terminal domain-containing protein</fullName>
    </recommendedName>
</protein>
<reference evidence="10 11" key="1">
    <citation type="submission" date="2020-02" db="EMBL/GenBank/DDBJ databases">
        <authorList>
            <person name="Ferguson B K."/>
        </authorList>
    </citation>
    <scope>NUCLEOTIDE SEQUENCE [LARGE SCALE GENOMIC DNA]</scope>
</reference>
<accession>A0A6H5GBS4</accession>
<dbReference type="Pfam" id="PF00884">
    <property type="entry name" value="Sulfatase"/>
    <property type="match status" value="1"/>
</dbReference>
<feature type="region of interest" description="Disordered" evidence="7">
    <location>
        <begin position="1"/>
        <end position="51"/>
    </location>
</feature>
<dbReference type="InterPro" id="IPR000917">
    <property type="entry name" value="Sulfatase_N"/>
</dbReference>
<dbReference type="PANTHER" id="PTHR10342">
    <property type="entry name" value="ARYLSULFATASE"/>
    <property type="match status" value="1"/>
</dbReference>
<dbReference type="EMBL" id="CADCXU010010173">
    <property type="protein sequence ID" value="CAB0000904.1"/>
    <property type="molecule type" value="Genomic_DNA"/>
</dbReference>
<dbReference type="Proteomes" id="UP000479000">
    <property type="component" value="Unassembled WGS sequence"/>
</dbReference>
<keyword evidence="4" id="KW-0378">Hydrolase</keyword>
<dbReference type="InterPro" id="IPR017850">
    <property type="entry name" value="Alkaline_phosphatase_core_sf"/>
</dbReference>
<evidence type="ECO:0000256" key="4">
    <source>
        <dbReference type="ARBA" id="ARBA00022801"/>
    </source>
</evidence>
<feature type="transmembrane region" description="Helical" evidence="8">
    <location>
        <begin position="736"/>
        <end position="754"/>
    </location>
</feature>
<dbReference type="PANTHER" id="PTHR10342:SF264">
    <property type="entry name" value="MIP05773P-RELATED"/>
    <property type="match status" value="1"/>
</dbReference>
<feature type="transmembrane region" description="Helical" evidence="8">
    <location>
        <begin position="121"/>
        <end position="141"/>
    </location>
</feature>
<dbReference type="InterPro" id="IPR024607">
    <property type="entry name" value="Sulfatase_CS"/>
</dbReference>
<evidence type="ECO:0000313" key="11">
    <source>
        <dbReference type="Proteomes" id="UP000479000"/>
    </source>
</evidence>
<feature type="compositionally biased region" description="Acidic residues" evidence="7">
    <location>
        <begin position="818"/>
        <end position="842"/>
    </location>
</feature>
<dbReference type="OrthoDB" id="103349at2759"/>